<keyword evidence="2" id="KW-0812">Transmembrane</keyword>
<evidence type="ECO:0000313" key="4">
    <source>
        <dbReference type="Proteomes" id="UP001153269"/>
    </source>
</evidence>
<gene>
    <name evidence="3" type="ORF">PLEPLA_LOCUS45903</name>
</gene>
<dbReference type="Proteomes" id="UP001153269">
    <property type="component" value="Unassembled WGS sequence"/>
</dbReference>
<comment type="caution">
    <text evidence="3">The sequence shown here is derived from an EMBL/GenBank/DDBJ whole genome shotgun (WGS) entry which is preliminary data.</text>
</comment>
<dbReference type="EMBL" id="CADEAL010004370">
    <property type="protein sequence ID" value="CAB1458075.1"/>
    <property type="molecule type" value="Genomic_DNA"/>
</dbReference>
<keyword evidence="4" id="KW-1185">Reference proteome</keyword>
<keyword evidence="2" id="KW-1133">Transmembrane helix</keyword>
<feature type="region of interest" description="Disordered" evidence="1">
    <location>
        <begin position="1"/>
        <end position="42"/>
    </location>
</feature>
<protein>
    <submittedName>
        <fullName evidence="3">Uncharacterized protein</fullName>
    </submittedName>
</protein>
<proteinExistence type="predicted"/>
<name>A0A9N7VYT4_PLEPL</name>
<evidence type="ECO:0000256" key="1">
    <source>
        <dbReference type="SAM" id="MobiDB-lite"/>
    </source>
</evidence>
<accession>A0A9N7VYT4</accession>
<evidence type="ECO:0000256" key="2">
    <source>
        <dbReference type="SAM" id="Phobius"/>
    </source>
</evidence>
<organism evidence="3 4">
    <name type="scientific">Pleuronectes platessa</name>
    <name type="common">European plaice</name>
    <dbReference type="NCBI Taxonomy" id="8262"/>
    <lineage>
        <taxon>Eukaryota</taxon>
        <taxon>Metazoa</taxon>
        <taxon>Chordata</taxon>
        <taxon>Craniata</taxon>
        <taxon>Vertebrata</taxon>
        <taxon>Euteleostomi</taxon>
        <taxon>Actinopterygii</taxon>
        <taxon>Neopterygii</taxon>
        <taxon>Teleostei</taxon>
        <taxon>Neoteleostei</taxon>
        <taxon>Acanthomorphata</taxon>
        <taxon>Carangaria</taxon>
        <taxon>Pleuronectiformes</taxon>
        <taxon>Pleuronectoidei</taxon>
        <taxon>Pleuronectidae</taxon>
        <taxon>Pleuronectes</taxon>
    </lineage>
</organism>
<reference evidence="3" key="1">
    <citation type="submission" date="2020-03" db="EMBL/GenBank/DDBJ databases">
        <authorList>
            <person name="Weist P."/>
        </authorList>
    </citation>
    <scope>NUCLEOTIDE SEQUENCE</scope>
</reference>
<evidence type="ECO:0000313" key="3">
    <source>
        <dbReference type="EMBL" id="CAB1458075.1"/>
    </source>
</evidence>
<keyword evidence="2" id="KW-0472">Membrane</keyword>
<dbReference type="AlphaFoldDB" id="A0A9N7VYT4"/>
<feature type="compositionally biased region" description="Basic residues" evidence="1">
    <location>
        <begin position="1"/>
        <end position="11"/>
    </location>
</feature>
<sequence length="100" mass="11186">MCRKAKVKSPRPIKALSSSEPHLGESRSSLLAAATDEEEGGRSRRWRLCCAADTRSMRKISWGCHDPLGVASREDRSRGFFILVHVLASTFFFVAQQIHV</sequence>
<feature type="transmembrane region" description="Helical" evidence="2">
    <location>
        <begin position="80"/>
        <end position="98"/>
    </location>
</feature>